<proteinExistence type="predicted"/>
<sequence length="222" mass="25963">MKITLIFSRHKEHGACNVQALLKIIERVKPDVIFEELSEALYQEAYEEKTLNNLESMAIREYVSKYDVPHIPVDTYQKPPNYESIQNSIFDKLFYGAGYESFQLRSFLDQVQTVIGEYGFSYLNDDSNDMNMEKQASLIHAALEKLNDPKLKDKYHKDREVVLKREDVILDNVYTCCKGNDVKNGLMLIGSGHRRSILRKIEERAKTEFSKINWHYFSDIYS</sequence>
<dbReference type="RefSeq" id="WP_289999333.1">
    <property type="nucleotide sequence ID" value="NZ_JAUEPH010000002.1"/>
</dbReference>
<organism evidence="1 2">
    <name type="scientific">Algoriphagus sediminis</name>
    <dbReference type="NCBI Taxonomy" id="3057113"/>
    <lineage>
        <taxon>Bacteria</taxon>
        <taxon>Pseudomonadati</taxon>
        <taxon>Bacteroidota</taxon>
        <taxon>Cytophagia</taxon>
        <taxon>Cytophagales</taxon>
        <taxon>Cyclobacteriaceae</taxon>
        <taxon>Algoriphagus</taxon>
    </lineage>
</organism>
<evidence type="ECO:0000313" key="1">
    <source>
        <dbReference type="EMBL" id="MDN3203776.1"/>
    </source>
</evidence>
<keyword evidence="2" id="KW-1185">Reference proteome</keyword>
<accession>A0ABT7YB84</accession>
<dbReference type="Proteomes" id="UP001171916">
    <property type="component" value="Unassembled WGS sequence"/>
</dbReference>
<evidence type="ECO:0000313" key="2">
    <source>
        <dbReference type="Proteomes" id="UP001171916"/>
    </source>
</evidence>
<comment type="caution">
    <text evidence="1">The sequence shown here is derived from an EMBL/GenBank/DDBJ whole genome shotgun (WGS) entry which is preliminary data.</text>
</comment>
<protein>
    <submittedName>
        <fullName evidence="1">Uncharacterized protein</fullName>
    </submittedName>
</protein>
<dbReference type="EMBL" id="JAUEPH010000002">
    <property type="protein sequence ID" value="MDN3203776.1"/>
    <property type="molecule type" value="Genomic_DNA"/>
</dbReference>
<reference evidence="1" key="1">
    <citation type="submission" date="2023-06" db="EMBL/GenBank/DDBJ databases">
        <title>Robiginitalea aurantiacus sp. nov. and Algoriphagus sediminis sp. nov., isolated from coastal sediment.</title>
        <authorList>
            <person name="Zhou Z.Y."/>
            <person name="An J."/>
            <person name="Jia Y.W."/>
            <person name="Du Z.J."/>
        </authorList>
    </citation>
    <scope>NUCLEOTIDE SEQUENCE</scope>
    <source>
        <strain evidence="1">C2-7</strain>
    </source>
</reference>
<gene>
    <name evidence="1" type="ORF">QVH07_06430</name>
</gene>
<name>A0ABT7YB84_9BACT</name>